<feature type="coiled-coil region" evidence="1">
    <location>
        <begin position="280"/>
        <end position="307"/>
    </location>
</feature>
<dbReference type="Proteomes" id="UP001175211">
    <property type="component" value="Unassembled WGS sequence"/>
</dbReference>
<dbReference type="SUPFAM" id="SSF57850">
    <property type="entry name" value="RING/U-box"/>
    <property type="match status" value="1"/>
</dbReference>
<name>A0AA39K1H0_ARMTA</name>
<comment type="caution">
    <text evidence="2">The sequence shown here is derived from an EMBL/GenBank/DDBJ whole genome shotgun (WGS) entry which is preliminary data.</text>
</comment>
<dbReference type="Gene3D" id="3.30.40.10">
    <property type="entry name" value="Zinc/RING finger domain, C3HC4 (zinc finger)"/>
    <property type="match status" value="1"/>
</dbReference>
<dbReference type="InterPro" id="IPR013083">
    <property type="entry name" value="Znf_RING/FYVE/PHD"/>
</dbReference>
<dbReference type="RefSeq" id="XP_060328121.1">
    <property type="nucleotide sequence ID" value="XM_060469851.1"/>
</dbReference>
<evidence type="ECO:0000313" key="3">
    <source>
        <dbReference type="Proteomes" id="UP001175211"/>
    </source>
</evidence>
<evidence type="ECO:0008006" key="4">
    <source>
        <dbReference type="Google" id="ProtNLM"/>
    </source>
</evidence>
<protein>
    <recommendedName>
        <fullName evidence="4">RING-type domain-containing protein</fullName>
    </recommendedName>
</protein>
<dbReference type="GeneID" id="85353399"/>
<reference evidence="2" key="1">
    <citation type="submission" date="2023-06" db="EMBL/GenBank/DDBJ databases">
        <authorList>
            <consortium name="Lawrence Berkeley National Laboratory"/>
            <person name="Ahrendt S."/>
            <person name="Sahu N."/>
            <person name="Indic B."/>
            <person name="Wong-Bajracharya J."/>
            <person name="Merenyi Z."/>
            <person name="Ke H.-M."/>
            <person name="Monk M."/>
            <person name="Kocsube S."/>
            <person name="Drula E."/>
            <person name="Lipzen A."/>
            <person name="Balint B."/>
            <person name="Henrissat B."/>
            <person name="Andreopoulos B."/>
            <person name="Martin F.M."/>
            <person name="Harder C.B."/>
            <person name="Rigling D."/>
            <person name="Ford K.L."/>
            <person name="Foster G.D."/>
            <person name="Pangilinan J."/>
            <person name="Papanicolaou A."/>
            <person name="Barry K."/>
            <person name="LaButti K."/>
            <person name="Viragh M."/>
            <person name="Koriabine M."/>
            <person name="Yan M."/>
            <person name="Riley R."/>
            <person name="Champramary S."/>
            <person name="Plett K.L."/>
            <person name="Tsai I.J."/>
            <person name="Slot J."/>
            <person name="Sipos G."/>
            <person name="Plett J."/>
            <person name="Nagy L.G."/>
            <person name="Grigoriev I.V."/>
        </authorList>
    </citation>
    <scope>NUCLEOTIDE SEQUENCE</scope>
    <source>
        <strain evidence="2">CCBAS 213</strain>
    </source>
</reference>
<organism evidence="2 3">
    <name type="scientific">Armillaria tabescens</name>
    <name type="common">Ringless honey mushroom</name>
    <name type="synonym">Agaricus tabescens</name>
    <dbReference type="NCBI Taxonomy" id="1929756"/>
    <lineage>
        <taxon>Eukaryota</taxon>
        <taxon>Fungi</taxon>
        <taxon>Dikarya</taxon>
        <taxon>Basidiomycota</taxon>
        <taxon>Agaricomycotina</taxon>
        <taxon>Agaricomycetes</taxon>
        <taxon>Agaricomycetidae</taxon>
        <taxon>Agaricales</taxon>
        <taxon>Marasmiineae</taxon>
        <taxon>Physalacriaceae</taxon>
        <taxon>Desarmillaria</taxon>
    </lineage>
</organism>
<evidence type="ECO:0000313" key="2">
    <source>
        <dbReference type="EMBL" id="KAK0452785.1"/>
    </source>
</evidence>
<keyword evidence="3" id="KW-1185">Reference proteome</keyword>
<dbReference type="AlphaFoldDB" id="A0AA39K1H0"/>
<evidence type="ECO:0000256" key="1">
    <source>
        <dbReference type="SAM" id="Coils"/>
    </source>
</evidence>
<dbReference type="EMBL" id="JAUEPS010000030">
    <property type="protein sequence ID" value="KAK0452785.1"/>
    <property type="molecule type" value="Genomic_DNA"/>
</dbReference>
<keyword evidence="1" id="KW-0175">Coiled coil</keyword>
<proteinExistence type="predicted"/>
<accession>A0AA39K1H0</accession>
<gene>
    <name evidence="2" type="ORF">EV420DRAFT_1482086</name>
</gene>
<sequence length="443" mass="51414">MLPNPQITNAKLNRWIKVVKREMEWLPPEMPTEARLVLTSEGIGHLCSMIVKDSLWTRCIKTSLFYSKSATEPHTIPVALSKCKNRSVITDDFNTRQWVRDAHQNTYKRALSHATISYTDQSDEALELFFCPLQQVRNLQDFNNMKNPHLSALVELEDTWYRNMLVLKTVKDKVVDLEPDAKEMKLFEEVISKFCLDYIARWKSNKCGMYLQQNLPPFGYPNYFYALRIPNPEHQNLQVTYMSTKSKIFLTNAWQFVSYMESLEKVESIEGKLDLAMLMYSQVLAQYEQAEQSLEQTQSDLFQAKVELHRAYRTMNSLQVKLNDSFNINLVMSDLENELKCRICNKFLHRAYSLSCGDTFHPSCLWCLFKGSTQEDKILATDITQDRGLQVSALTCPACSTEITRKPERNCKIEKLSQRVSKETNESDGADYRWDLLFASAQT</sequence>